<dbReference type="EMBL" id="JBJJXI010000021">
    <property type="protein sequence ID" value="KAL3405376.1"/>
    <property type="molecule type" value="Genomic_DNA"/>
</dbReference>
<feature type="region of interest" description="Disordered" evidence="12">
    <location>
        <begin position="1"/>
        <end position="27"/>
    </location>
</feature>
<keyword evidence="9" id="KW-0862">Zinc</keyword>
<evidence type="ECO:0000256" key="11">
    <source>
        <dbReference type="PROSITE-ProRule" id="PRU00175"/>
    </source>
</evidence>
<feature type="region of interest" description="Disordered" evidence="12">
    <location>
        <begin position="566"/>
        <end position="910"/>
    </location>
</feature>
<feature type="compositionally biased region" description="Polar residues" evidence="12">
    <location>
        <begin position="600"/>
        <end position="609"/>
    </location>
</feature>
<dbReference type="InterPro" id="IPR013083">
    <property type="entry name" value="Znf_RING/FYVE/PHD"/>
</dbReference>
<evidence type="ECO:0000256" key="12">
    <source>
        <dbReference type="SAM" id="MobiDB-lite"/>
    </source>
</evidence>
<dbReference type="GO" id="GO:0006974">
    <property type="term" value="P:DNA damage response"/>
    <property type="evidence" value="ECO:0007669"/>
    <property type="project" value="UniProtKB-KW"/>
</dbReference>
<keyword evidence="10" id="KW-0539">Nucleus</keyword>
<feature type="compositionally biased region" description="Basic and acidic residues" evidence="12">
    <location>
        <begin position="900"/>
        <end position="910"/>
    </location>
</feature>
<dbReference type="GO" id="GO:0061630">
    <property type="term" value="F:ubiquitin protein ligase activity"/>
    <property type="evidence" value="ECO:0007669"/>
    <property type="project" value="UniProtKB-EC"/>
</dbReference>
<dbReference type="EC" id="2.3.2.27" evidence="3"/>
<dbReference type="Gene3D" id="3.30.40.10">
    <property type="entry name" value="Zinc/RING finger domain, C3HC4 (zinc finger)"/>
    <property type="match status" value="1"/>
</dbReference>
<evidence type="ECO:0000256" key="4">
    <source>
        <dbReference type="ARBA" id="ARBA00022679"/>
    </source>
</evidence>
<evidence type="ECO:0000256" key="6">
    <source>
        <dbReference type="ARBA" id="ARBA00022763"/>
    </source>
</evidence>
<reference evidence="14 15" key="1">
    <citation type="journal article" date="2024" name="bioRxiv">
        <title>A reference genome for Trichogramma kaykai: A tiny desert-dwelling parasitoid wasp with competing sex-ratio distorters.</title>
        <authorList>
            <person name="Culotta J."/>
            <person name="Lindsey A.R."/>
        </authorList>
    </citation>
    <scope>NUCLEOTIDE SEQUENCE [LARGE SCALE GENOMIC DNA]</scope>
    <source>
        <strain evidence="14 15">KSX58</strain>
    </source>
</reference>
<dbReference type="SMART" id="SM00184">
    <property type="entry name" value="RING"/>
    <property type="match status" value="1"/>
</dbReference>
<keyword evidence="5" id="KW-0479">Metal-binding</keyword>
<dbReference type="PANTHER" id="PTHR23328:SF0">
    <property type="entry name" value="RING-TYPE DOMAIN-CONTAINING PROTEIN"/>
    <property type="match status" value="1"/>
</dbReference>
<dbReference type="InterPro" id="IPR018957">
    <property type="entry name" value="Znf_C3HC4_RING-type"/>
</dbReference>
<keyword evidence="6" id="KW-0227">DNA damage</keyword>
<dbReference type="SUPFAM" id="SSF57850">
    <property type="entry name" value="RING/U-box"/>
    <property type="match status" value="1"/>
</dbReference>
<evidence type="ECO:0000256" key="8">
    <source>
        <dbReference type="ARBA" id="ARBA00022786"/>
    </source>
</evidence>
<evidence type="ECO:0000313" key="15">
    <source>
        <dbReference type="Proteomes" id="UP001627154"/>
    </source>
</evidence>
<dbReference type="InterPro" id="IPR017907">
    <property type="entry name" value="Znf_RING_CS"/>
</dbReference>
<dbReference type="Proteomes" id="UP001627154">
    <property type="component" value="Unassembled WGS sequence"/>
</dbReference>
<sequence>MATCFKRSSSSDNRSNNKSSSSSSSTSTATSSKIAALHQQHQAAAAGDAEAAAVAAAAYAAANEARLVVELVCPVCQGLLREPVSLPCGHNLCLACLRASVEHSSLNCPLCRQRLGSWFRSTTKSSDTNLVNHDLWRLIRDTYPPAVVDPHDLVHHRNRLPQVVDHHRRHHLHRVIPSVPDLKSKKISSSGEIRKEYEVKLQQAKERMRLQDEIERLASEALMRQIYNEEEQKKLPQLAKDQLLARTLANEDMYERKRPERTAKTIAIANVEQSKSSVGQRNSTSNHKMSLKAFDIKNKCAPLNVKTNKLLSSVKTVKTQKESVPIQNAVTRVVTHQSRVNQPINQLSCPTVGEFINSSKIYGLQSKEELQVPNDIINSKKKKLGVEIVTTEESKERIGSAESAGSHDSINQEIHHFKPIRALPRTPLKHASDGRQIEPKLIRVVPIKKRKSSAVPKPPMLNRQKKGLGCSWSAFKRVTKEQVPLSNELQIGQQTNSKLEIKKTDKVRSGPRSSKTLQELDVAGFDSNNKYYSNRNGNRIVNGTKVSKKLNLDDPESLLVNKVKANNRKQPNRVKNGLTTNNKNQDKEIEIIDVEDMDSGSDTGNQNQEVPEEPPRADMNVERNPRPIEDPAIENIADRIKRRQNQRTVSNTENLSRQGIVKKKKASKPKAKKSQPSSSTDKSEAPRKRGRPPSKNGKKIKPTTKSTKVKVSSETVVNSYIGKRIFANKQSLLGDDTSSESDYPSTVNIRARQTSANSYANSSSGPSRLSSTPKISFKKTQKTKPVKRKQSKPKPSKRKEANSEETSERPSTDEKKSAKRGRPPKRKAPSSEENLESPSLDENKVAKRAKPSKTKEPNSEENSESPSPVLKKAAKQPRPSKRKAPSPKVKSKSPSPVEEVILKDEAEREKFDRELAIQLQSAYDSMERVARRTRRGEAAAEAKILKSTTSMSSKKAW</sequence>
<keyword evidence="7 11" id="KW-0863">Zinc-finger</keyword>
<feature type="compositionally biased region" description="Basic residues" evidence="12">
    <location>
        <begin position="660"/>
        <end position="673"/>
    </location>
</feature>
<dbReference type="GO" id="GO:0005634">
    <property type="term" value="C:nucleus"/>
    <property type="evidence" value="ECO:0007669"/>
    <property type="project" value="UniProtKB-SubCell"/>
</dbReference>
<evidence type="ECO:0000256" key="7">
    <source>
        <dbReference type="ARBA" id="ARBA00022771"/>
    </source>
</evidence>
<feature type="compositionally biased region" description="Basic residues" evidence="12">
    <location>
        <begin position="688"/>
        <end position="702"/>
    </location>
</feature>
<dbReference type="PROSITE" id="PS00518">
    <property type="entry name" value="ZF_RING_1"/>
    <property type="match status" value="1"/>
</dbReference>
<feature type="compositionally biased region" description="Basic and acidic residues" evidence="12">
    <location>
        <begin position="613"/>
        <end position="629"/>
    </location>
</feature>
<keyword evidence="8" id="KW-0833">Ubl conjugation pathway</keyword>
<evidence type="ECO:0000256" key="9">
    <source>
        <dbReference type="ARBA" id="ARBA00022833"/>
    </source>
</evidence>
<protein>
    <recommendedName>
        <fullName evidence="3">RING-type E3 ubiquitin transferase</fullName>
        <ecNumber evidence="3">2.3.2.27</ecNumber>
    </recommendedName>
</protein>
<dbReference type="Pfam" id="PF00097">
    <property type="entry name" value="zf-C3HC4"/>
    <property type="match status" value="1"/>
</dbReference>
<dbReference type="InterPro" id="IPR001841">
    <property type="entry name" value="Znf_RING"/>
</dbReference>
<keyword evidence="4" id="KW-0808">Transferase</keyword>
<feature type="compositionally biased region" description="Basic residues" evidence="12">
    <location>
        <begin position="776"/>
        <end position="797"/>
    </location>
</feature>
<keyword evidence="15" id="KW-1185">Reference proteome</keyword>
<comment type="subcellular location">
    <subcellularLocation>
        <location evidence="2">Nucleus</location>
    </subcellularLocation>
</comment>
<dbReference type="CDD" id="cd22249">
    <property type="entry name" value="UDM1_RNF168_RNF169-like"/>
    <property type="match status" value="1"/>
</dbReference>
<dbReference type="PANTHER" id="PTHR23328">
    <property type="entry name" value="RING-TYPE DOMAIN-CONTAINING PROTEIN"/>
    <property type="match status" value="1"/>
</dbReference>
<comment type="catalytic activity">
    <reaction evidence="1">
        <text>S-ubiquitinyl-[E2 ubiquitin-conjugating enzyme]-L-cysteine + [acceptor protein]-L-lysine = [E2 ubiquitin-conjugating enzyme]-L-cysteine + N(6)-ubiquitinyl-[acceptor protein]-L-lysine.</text>
        <dbReference type="EC" id="2.3.2.27"/>
    </reaction>
</comment>
<evidence type="ECO:0000256" key="3">
    <source>
        <dbReference type="ARBA" id="ARBA00012483"/>
    </source>
</evidence>
<feature type="compositionally biased region" description="Polar residues" evidence="12">
    <location>
        <begin position="740"/>
        <end position="761"/>
    </location>
</feature>
<dbReference type="InterPro" id="IPR051657">
    <property type="entry name" value="RNF168/RNF169_E3_ubiq-ligase"/>
</dbReference>
<evidence type="ECO:0000256" key="10">
    <source>
        <dbReference type="ARBA" id="ARBA00023242"/>
    </source>
</evidence>
<evidence type="ECO:0000256" key="2">
    <source>
        <dbReference type="ARBA" id="ARBA00004123"/>
    </source>
</evidence>
<name>A0ABD2XJI2_9HYME</name>
<organism evidence="14 15">
    <name type="scientific">Trichogramma kaykai</name>
    <dbReference type="NCBI Taxonomy" id="54128"/>
    <lineage>
        <taxon>Eukaryota</taxon>
        <taxon>Metazoa</taxon>
        <taxon>Ecdysozoa</taxon>
        <taxon>Arthropoda</taxon>
        <taxon>Hexapoda</taxon>
        <taxon>Insecta</taxon>
        <taxon>Pterygota</taxon>
        <taxon>Neoptera</taxon>
        <taxon>Endopterygota</taxon>
        <taxon>Hymenoptera</taxon>
        <taxon>Apocrita</taxon>
        <taxon>Proctotrupomorpha</taxon>
        <taxon>Chalcidoidea</taxon>
        <taxon>Trichogrammatidae</taxon>
        <taxon>Trichogramma</taxon>
    </lineage>
</organism>
<proteinExistence type="predicted"/>
<feature type="compositionally biased region" description="Low complexity" evidence="12">
    <location>
        <begin position="703"/>
        <end position="719"/>
    </location>
</feature>
<feature type="compositionally biased region" description="Polar residues" evidence="12">
    <location>
        <begin position="646"/>
        <end position="657"/>
    </location>
</feature>
<accession>A0ABD2XJI2</accession>
<feature type="compositionally biased region" description="Basic and acidic residues" evidence="12">
    <location>
        <begin position="798"/>
        <end position="816"/>
    </location>
</feature>
<evidence type="ECO:0000313" key="14">
    <source>
        <dbReference type="EMBL" id="KAL3405376.1"/>
    </source>
</evidence>
<evidence type="ECO:0000259" key="13">
    <source>
        <dbReference type="PROSITE" id="PS50089"/>
    </source>
</evidence>
<evidence type="ECO:0000256" key="1">
    <source>
        <dbReference type="ARBA" id="ARBA00000900"/>
    </source>
</evidence>
<feature type="compositionally biased region" description="Basic residues" evidence="12">
    <location>
        <begin position="872"/>
        <end position="891"/>
    </location>
</feature>
<feature type="domain" description="RING-type" evidence="13">
    <location>
        <begin position="73"/>
        <end position="112"/>
    </location>
</feature>
<feature type="compositionally biased region" description="Basic residues" evidence="12">
    <location>
        <begin position="817"/>
        <end position="828"/>
    </location>
</feature>
<comment type="caution">
    <text evidence="14">The sequence shown here is derived from an EMBL/GenBank/DDBJ whole genome shotgun (WGS) entry which is preliminary data.</text>
</comment>
<feature type="compositionally biased region" description="Low complexity" evidence="12">
    <location>
        <begin position="762"/>
        <end position="771"/>
    </location>
</feature>
<dbReference type="GO" id="GO:0008270">
    <property type="term" value="F:zinc ion binding"/>
    <property type="evidence" value="ECO:0007669"/>
    <property type="project" value="UniProtKB-KW"/>
</dbReference>
<dbReference type="AlphaFoldDB" id="A0ABD2XJI2"/>
<gene>
    <name evidence="14" type="ORF">TKK_002391</name>
</gene>
<dbReference type="PROSITE" id="PS50089">
    <property type="entry name" value="ZF_RING_2"/>
    <property type="match status" value="1"/>
</dbReference>
<evidence type="ECO:0000256" key="5">
    <source>
        <dbReference type="ARBA" id="ARBA00022723"/>
    </source>
</evidence>